<gene>
    <name evidence="12" type="ORF">S06H3_28923</name>
</gene>
<evidence type="ECO:0000256" key="1">
    <source>
        <dbReference type="ARBA" id="ARBA00000868"/>
    </source>
</evidence>
<comment type="pathway">
    <text evidence="4">Purine metabolism; AMP biosynthesis via salvage pathway; AMP from adenine: step 1/1.</text>
</comment>
<dbReference type="GO" id="GO:0006166">
    <property type="term" value="P:purine ribonucleoside salvage"/>
    <property type="evidence" value="ECO:0007669"/>
    <property type="project" value="UniProtKB-KW"/>
</dbReference>
<name>X1MJD7_9ZZZZ</name>
<dbReference type="PANTHER" id="PTHR32315">
    <property type="entry name" value="ADENINE PHOSPHORIBOSYLTRANSFERASE"/>
    <property type="match status" value="1"/>
</dbReference>
<comment type="function">
    <text evidence="2">Catalyzes a salvage reaction resulting in the formation of AMP, that is energically less costly than de novo synthesis.</text>
</comment>
<dbReference type="GO" id="GO:0005737">
    <property type="term" value="C:cytoplasm"/>
    <property type="evidence" value="ECO:0007669"/>
    <property type="project" value="UniProtKB-SubCell"/>
</dbReference>
<reference evidence="12" key="1">
    <citation type="journal article" date="2014" name="Front. Microbiol.">
        <title>High frequency of phylogenetically diverse reductive dehalogenase-homologous genes in deep subseafloor sedimentary metagenomes.</title>
        <authorList>
            <person name="Kawai M."/>
            <person name="Futagami T."/>
            <person name="Toyoda A."/>
            <person name="Takaki Y."/>
            <person name="Nishi S."/>
            <person name="Hori S."/>
            <person name="Arai W."/>
            <person name="Tsubouchi T."/>
            <person name="Morono Y."/>
            <person name="Uchiyama I."/>
            <person name="Ito T."/>
            <person name="Fujiyama A."/>
            <person name="Inagaki F."/>
            <person name="Takami H."/>
        </authorList>
    </citation>
    <scope>NUCLEOTIDE SEQUENCE</scope>
    <source>
        <strain evidence="12">Expedition CK06-06</strain>
    </source>
</reference>
<evidence type="ECO:0000256" key="7">
    <source>
        <dbReference type="ARBA" id="ARBA00011893"/>
    </source>
</evidence>
<keyword evidence="8" id="KW-0963">Cytoplasm</keyword>
<dbReference type="NCBIfam" id="NF002636">
    <property type="entry name" value="PRK02304.1-5"/>
    <property type="match status" value="1"/>
</dbReference>
<dbReference type="EMBL" id="BARV01016915">
    <property type="protein sequence ID" value="GAI31767.1"/>
    <property type="molecule type" value="Genomic_DNA"/>
</dbReference>
<evidence type="ECO:0000313" key="12">
    <source>
        <dbReference type="EMBL" id="GAI31767.1"/>
    </source>
</evidence>
<evidence type="ECO:0000256" key="6">
    <source>
        <dbReference type="ARBA" id="ARBA00011738"/>
    </source>
</evidence>
<dbReference type="Gene3D" id="3.40.50.2020">
    <property type="match status" value="1"/>
</dbReference>
<evidence type="ECO:0000256" key="10">
    <source>
        <dbReference type="ARBA" id="ARBA00022679"/>
    </source>
</evidence>
<comment type="subcellular location">
    <subcellularLocation>
        <location evidence="3">Cytoplasm</location>
    </subcellularLocation>
</comment>
<dbReference type="GO" id="GO:0016208">
    <property type="term" value="F:AMP binding"/>
    <property type="evidence" value="ECO:0007669"/>
    <property type="project" value="TreeGrafter"/>
</dbReference>
<comment type="caution">
    <text evidence="12">The sequence shown here is derived from an EMBL/GenBank/DDBJ whole genome shotgun (WGS) entry which is preliminary data.</text>
</comment>
<dbReference type="GO" id="GO:0003999">
    <property type="term" value="F:adenine phosphoribosyltransferase activity"/>
    <property type="evidence" value="ECO:0007669"/>
    <property type="project" value="UniProtKB-EC"/>
</dbReference>
<dbReference type="InterPro" id="IPR000836">
    <property type="entry name" value="PRTase_dom"/>
</dbReference>
<dbReference type="InterPro" id="IPR029057">
    <property type="entry name" value="PRTase-like"/>
</dbReference>
<dbReference type="GO" id="GO:0006168">
    <property type="term" value="P:adenine salvage"/>
    <property type="evidence" value="ECO:0007669"/>
    <property type="project" value="TreeGrafter"/>
</dbReference>
<proteinExistence type="inferred from homology"/>
<comment type="similarity">
    <text evidence="5">Belongs to the purine/pyrimidine phosphoribosyltransferase family.</text>
</comment>
<sequence>MTSKGVDLKRYIRSIPDWPKKGILFRDITPLLADPKALTAAVEALCAGFTGVGIEYVAAVEARGFIFGAAVAEKLGAGFVPIRKKGKLPSKTESITYDLEYGTDTLEVHSDAIESQAKVLMVDDLILPTTSAAMPGSLILE</sequence>
<dbReference type="NCBIfam" id="NF002634">
    <property type="entry name" value="PRK02304.1-3"/>
    <property type="match status" value="1"/>
</dbReference>
<dbReference type="GO" id="GO:0002055">
    <property type="term" value="F:adenine binding"/>
    <property type="evidence" value="ECO:0007669"/>
    <property type="project" value="TreeGrafter"/>
</dbReference>
<evidence type="ECO:0000256" key="11">
    <source>
        <dbReference type="ARBA" id="ARBA00022726"/>
    </source>
</evidence>
<dbReference type="EC" id="2.4.2.7" evidence="7"/>
<dbReference type="AlphaFoldDB" id="X1MJD7"/>
<evidence type="ECO:0000256" key="3">
    <source>
        <dbReference type="ARBA" id="ARBA00004496"/>
    </source>
</evidence>
<evidence type="ECO:0000256" key="9">
    <source>
        <dbReference type="ARBA" id="ARBA00022676"/>
    </source>
</evidence>
<dbReference type="SUPFAM" id="SSF53271">
    <property type="entry name" value="PRTase-like"/>
    <property type="match status" value="1"/>
</dbReference>
<feature type="non-terminal residue" evidence="12">
    <location>
        <position position="141"/>
    </location>
</feature>
<dbReference type="PANTHER" id="PTHR32315:SF3">
    <property type="entry name" value="ADENINE PHOSPHORIBOSYLTRANSFERASE"/>
    <property type="match status" value="1"/>
</dbReference>
<dbReference type="CDD" id="cd06223">
    <property type="entry name" value="PRTases_typeI"/>
    <property type="match status" value="1"/>
</dbReference>
<comment type="subunit">
    <text evidence="6">Homodimer.</text>
</comment>
<evidence type="ECO:0000256" key="5">
    <source>
        <dbReference type="ARBA" id="ARBA00008391"/>
    </source>
</evidence>
<dbReference type="GO" id="GO:0044209">
    <property type="term" value="P:AMP salvage"/>
    <property type="evidence" value="ECO:0007669"/>
    <property type="project" value="TreeGrafter"/>
</dbReference>
<dbReference type="InterPro" id="IPR050054">
    <property type="entry name" value="UPRTase/APRTase"/>
</dbReference>
<keyword evidence="11" id="KW-0660">Purine salvage</keyword>
<organism evidence="12">
    <name type="scientific">marine sediment metagenome</name>
    <dbReference type="NCBI Taxonomy" id="412755"/>
    <lineage>
        <taxon>unclassified sequences</taxon>
        <taxon>metagenomes</taxon>
        <taxon>ecological metagenomes</taxon>
    </lineage>
</organism>
<comment type="catalytic activity">
    <reaction evidence="1">
        <text>AMP + diphosphate = 5-phospho-alpha-D-ribose 1-diphosphate + adenine</text>
        <dbReference type="Rhea" id="RHEA:16609"/>
        <dbReference type="ChEBI" id="CHEBI:16708"/>
        <dbReference type="ChEBI" id="CHEBI:33019"/>
        <dbReference type="ChEBI" id="CHEBI:58017"/>
        <dbReference type="ChEBI" id="CHEBI:456215"/>
        <dbReference type="EC" id="2.4.2.7"/>
    </reaction>
</comment>
<evidence type="ECO:0000256" key="4">
    <source>
        <dbReference type="ARBA" id="ARBA00004659"/>
    </source>
</evidence>
<accession>X1MJD7</accession>
<evidence type="ECO:0000256" key="2">
    <source>
        <dbReference type="ARBA" id="ARBA00003968"/>
    </source>
</evidence>
<keyword evidence="9" id="KW-0328">Glycosyltransferase</keyword>
<dbReference type="FunFam" id="3.40.50.2020:FF:000004">
    <property type="entry name" value="Adenine phosphoribosyltransferase"/>
    <property type="match status" value="1"/>
</dbReference>
<evidence type="ECO:0000256" key="8">
    <source>
        <dbReference type="ARBA" id="ARBA00022490"/>
    </source>
</evidence>
<protein>
    <recommendedName>
        <fullName evidence="7">adenine phosphoribosyltransferase</fullName>
        <ecNumber evidence="7">2.4.2.7</ecNumber>
    </recommendedName>
</protein>
<keyword evidence="10" id="KW-0808">Transferase</keyword>